<evidence type="ECO:0000313" key="7">
    <source>
        <dbReference type="Proteomes" id="UP000185161"/>
    </source>
</evidence>
<dbReference type="EMBL" id="QQWO01000008">
    <property type="protein sequence ID" value="RSV03105.1"/>
    <property type="molecule type" value="Genomic_DNA"/>
</dbReference>
<evidence type="ECO:0000259" key="3">
    <source>
        <dbReference type="PROSITE" id="PS50943"/>
    </source>
</evidence>
<dbReference type="EMBL" id="QQYZ01000007">
    <property type="protein sequence ID" value="RSY85890.1"/>
    <property type="molecule type" value="Genomic_DNA"/>
</dbReference>
<dbReference type="Proteomes" id="UP000185161">
    <property type="component" value="Chromosome"/>
</dbReference>
<dbReference type="KEGG" id="skr:BRX40_06825"/>
<reference evidence="8 9" key="3">
    <citation type="submission" date="2018-07" db="EMBL/GenBank/DDBJ databases">
        <title>Genomic and Epidemiologic Investigation of an Indolent Hospital Outbreak.</title>
        <authorList>
            <person name="Johnson R.C."/>
            <person name="Deming C."/>
            <person name="Conlan S."/>
            <person name="Zellmer C.J."/>
            <person name="Michelin A.V."/>
            <person name="Lee-Lin S."/>
            <person name="Thomas P.J."/>
            <person name="Park M."/>
            <person name="Weingarten R.A."/>
            <person name="Less J."/>
            <person name="Dekker J.P."/>
            <person name="Frank K.M."/>
            <person name="Musser K.A."/>
            <person name="Mcquiston J.R."/>
            <person name="Henderson D.K."/>
            <person name="Lau A.F."/>
            <person name="Palmore T.N."/>
            <person name="Segre J.A."/>
        </authorList>
    </citation>
    <scope>NUCLEOTIDE SEQUENCE [LARGE SCALE GENOMIC DNA]</scope>
    <source>
        <strain evidence="6 9">SK-CDC1_0717</strain>
        <strain evidence="5 8">SK-NIH.Env10_0317</strain>
    </source>
</reference>
<dbReference type="SUPFAM" id="SSF47413">
    <property type="entry name" value="lambda repressor-like DNA-binding domains"/>
    <property type="match status" value="1"/>
</dbReference>
<dbReference type="Gene3D" id="2.60.120.10">
    <property type="entry name" value="Jelly Rolls"/>
    <property type="match status" value="1"/>
</dbReference>
<dbReference type="Proteomes" id="UP000286681">
    <property type="component" value="Unassembled WGS sequence"/>
</dbReference>
<dbReference type="SUPFAM" id="SSF51182">
    <property type="entry name" value="RmlC-like cupins"/>
    <property type="match status" value="1"/>
</dbReference>
<dbReference type="InterPro" id="IPR001387">
    <property type="entry name" value="Cro/C1-type_HTH"/>
</dbReference>
<gene>
    <name evidence="4" type="ORF">BRX40_06825</name>
    <name evidence="5" type="ORF">CA257_11535</name>
    <name evidence="6" type="ORF">DAH66_09290</name>
</gene>
<dbReference type="CDD" id="cd02209">
    <property type="entry name" value="cupin_XRE_C"/>
    <property type="match status" value="1"/>
</dbReference>
<keyword evidence="7" id="KW-1185">Reference proteome</keyword>
<evidence type="ECO:0000313" key="6">
    <source>
        <dbReference type="EMBL" id="RSY85890.1"/>
    </source>
</evidence>
<sequence>MLDGRQMTPSLGTIVKRLRQERGWKLSDMSRAVGIPLSTLSKIENDKLTLSYDKLQQFARSLNIPLTALFAEPAPKKGAPVVTGRRSIATLDRAIHITTNNYEYSYFSSELRNRRMIPIHARVTSKTLEEFGELVRHSGEEFAYVTEGAAILHTEFYEPVTLHEGEGVYIDSTMGHAYLVAPGYEEAAMLVVCASGDEHLQDELIAEAEARQGEDGADTGAPRWSRPG</sequence>
<feature type="region of interest" description="Disordered" evidence="2">
    <location>
        <begin position="209"/>
        <end position="228"/>
    </location>
</feature>
<dbReference type="PANTHER" id="PTHR46797">
    <property type="entry name" value="HTH-TYPE TRANSCRIPTIONAL REGULATOR"/>
    <property type="match status" value="1"/>
</dbReference>
<evidence type="ECO:0000256" key="1">
    <source>
        <dbReference type="ARBA" id="ARBA00023125"/>
    </source>
</evidence>
<dbReference type="InterPro" id="IPR013096">
    <property type="entry name" value="Cupin_2"/>
</dbReference>
<dbReference type="AlphaFoldDB" id="A0A1L6J8F8"/>
<dbReference type="PANTHER" id="PTHR46797:SF20">
    <property type="entry name" value="BLR4304 PROTEIN"/>
    <property type="match status" value="1"/>
</dbReference>
<evidence type="ECO:0000313" key="8">
    <source>
        <dbReference type="Proteomes" id="UP000286681"/>
    </source>
</evidence>
<dbReference type="PROSITE" id="PS50943">
    <property type="entry name" value="HTH_CROC1"/>
    <property type="match status" value="1"/>
</dbReference>
<feature type="domain" description="HTH cro/C1-type" evidence="3">
    <location>
        <begin position="15"/>
        <end position="69"/>
    </location>
</feature>
<dbReference type="GO" id="GO:0005829">
    <property type="term" value="C:cytosol"/>
    <property type="evidence" value="ECO:0007669"/>
    <property type="project" value="TreeGrafter"/>
</dbReference>
<reference evidence="4" key="1">
    <citation type="submission" date="2016-12" db="EMBL/GenBank/DDBJ databases">
        <title>Whole genome sequencing of Sphingomonas koreensis.</title>
        <authorList>
            <person name="Conlan S."/>
            <person name="Thomas P.J."/>
            <person name="Mullikin J."/>
            <person name="Palmore T.N."/>
            <person name="Frank K.M."/>
            <person name="Segre J.A."/>
        </authorList>
    </citation>
    <scope>NUCLEOTIDE SEQUENCE</scope>
    <source>
        <strain evidence="4">ABOJV</strain>
    </source>
</reference>
<dbReference type="InterPro" id="IPR011051">
    <property type="entry name" value="RmlC_Cupin_sf"/>
</dbReference>
<evidence type="ECO:0000313" key="5">
    <source>
        <dbReference type="EMBL" id="RSV03105.1"/>
    </source>
</evidence>
<dbReference type="CDD" id="cd00093">
    <property type="entry name" value="HTH_XRE"/>
    <property type="match status" value="1"/>
</dbReference>
<evidence type="ECO:0000256" key="2">
    <source>
        <dbReference type="SAM" id="MobiDB-lite"/>
    </source>
</evidence>
<dbReference type="EMBL" id="CP018820">
    <property type="protein sequence ID" value="APR52185.1"/>
    <property type="molecule type" value="Genomic_DNA"/>
</dbReference>
<dbReference type="GO" id="GO:0003677">
    <property type="term" value="F:DNA binding"/>
    <property type="evidence" value="ECO:0007669"/>
    <property type="project" value="UniProtKB-KW"/>
</dbReference>
<accession>A0A1L6J8F8</accession>
<dbReference type="STRING" id="93064.BRX40_06825"/>
<protein>
    <submittedName>
        <fullName evidence="4">XRE family transcriptional regulator</fullName>
    </submittedName>
</protein>
<dbReference type="Gene3D" id="1.10.260.40">
    <property type="entry name" value="lambda repressor-like DNA-binding domains"/>
    <property type="match status" value="1"/>
</dbReference>
<reference evidence="7" key="2">
    <citation type="submission" date="2016-12" db="EMBL/GenBank/DDBJ databases">
        <title>Whole genome sequencing of Sphingomonas sp. ABOJV.</title>
        <authorList>
            <person name="Conlan S."/>
            <person name="Thomas P.J."/>
            <person name="Mullikin J."/>
            <person name="Palmore T.N."/>
            <person name="Frank K.M."/>
            <person name="Segre J.A."/>
        </authorList>
    </citation>
    <scope>NUCLEOTIDE SEQUENCE [LARGE SCALE GENOMIC DNA]</scope>
    <source>
        <strain evidence="7">ABOJV</strain>
    </source>
</reference>
<dbReference type="GO" id="GO:0003700">
    <property type="term" value="F:DNA-binding transcription factor activity"/>
    <property type="evidence" value="ECO:0007669"/>
    <property type="project" value="TreeGrafter"/>
</dbReference>
<dbReference type="InterPro" id="IPR010982">
    <property type="entry name" value="Lambda_DNA-bd_dom_sf"/>
</dbReference>
<evidence type="ECO:0000313" key="4">
    <source>
        <dbReference type="EMBL" id="APR52185.1"/>
    </source>
</evidence>
<dbReference type="Pfam" id="PF01381">
    <property type="entry name" value="HTH_3"/>
    <property type="match status" value="1"/>
</dbReference>
<proteinExistence type="predicted"/>
<dbReference type="OrthoDB" id="9805356at2"/>
<keyword evidence="1" id="KW-0238">DNA-binding</keyword>
<dbReference type="InterPro" id="IPR014710">
    <property type="entry name" value="RmlC-like_jellyroll"/>
</dbReference>
<evidence type="ECO:0000313" key="9">
    <source>
        <dbReference type="Proteomes" id="UP000287746"/>
    </source>
</evidence>
<dbReference type="Proteomes" id="UP000287746">
    <property type="component" value="Unassembled WGS sequence"/>
</dbReference>
<organism evidence="4 7">
    <name type="scientific">Sphingomonas koreensis</name>
    <dbReference type="NCBI Taxonomy" id="93064"/>
    <lineage>
        <taxon>Bacteria</taxon>
        <taxon>Pseudomonadati</taxon>
        <taxon>Pseudomonadota</taxon>
        <taxon>Alphaproteobacteria</taxon>
        <taxon>Sphingomonadales</taxon>
        <taxon>Sphingomonadaceae</taxon>
        <taxon>Sphingomonas</taxon>
    </lineage>
</organism>
<name>A0A1L6J8F8_9SPHN</name>
<dbReference type="SMART" id="SM00530">
    <property type="entry name" value="HTH_XRE"/>
    <property type="match status" value="1"/>
</dbReference>
<dbReference type="Pfam" id="PF07883">
    <property type="entry name" value="Cupin_2"/>
    <property type="match status" value="1"/>
</dbReference>
<dbReference type="InterPro" id="IPR050807">
    <property type="entry name" value="TransReg_Diox_bact_type"/>
</dbReference>